<gene>
    <name evidence="2" type="ORF">J0M35_08255</name>
</gene>
<dbReference type="Pfam" id="PF14332">
    <property type="entry name" value="DUF4388"/>
    <property type="match status" value="1"/>
</dbReference>
<dbReference type="Proteomes" id="UP000664277">
    <property type="component" value="Unassembled WGS sequence"/>
</dbReference>
<proteinExistence type="predicted"/>
<dbReference type="EMBL" id="JAFLCK010000009">
    <property type="protein sequence ID" value="MBN8660337.1"/>
    <property type="molecule type" value="Genomic_DNA"/>
</dbReference>
<dbReference type="InterPro" id="IPR000160">
    <property type="entry name" value="GGDEF_dom"/>
</dbReference>
<evidence type="ECO:0000313" key="2">
    <source>
        <dbReference type="EMBL" id="MBN8660337.1"/>
    </source>
</evidence>
<dbReference type="PROSITE" id="PS50887">
    <property type="entry name" value="GGDEF"/>
    <property type="match status" value="1"/>
</dbReference>
<dbReference type="PANTHER" id="PTHR36304:SF4">
    <property type="entry name" value="DUF4388 DOMAIN-CONTAINING PROTEIN"/>
    <property type="match status" value="1"/>
</dbReference>
<dbReference type="PANTHER" id="PTHR36304">
    <property type="entry name" value="DOMAIN GTPASE-ACTIVATING PROTEIN, PUTATIVE-RELATED-RELATED"/>
    <property type="match status" value="1"/>
</dbReference>
<evidence type="ECO:0000259" key="1">
    <source>
        <dbReference type="PROSITE" id="PS50887"/>
    </source>
</evidence>
<name>A0A8J7PA07_9BACT</name>
<dbReference type="SUPFAM" id="SSF55073">
    <property type="entry name" value="Nucleotide cyclase"/>
    <property type="match status" value="1"/>
</dbReference>
<feature type="domain" description="GGDEF" evidence="1">
    <location>
        <begin position="402"/>
        <end position="532"/>
    </location>
</feature>
<protein>
    <submittedName>
        <fullName evidence="2">DUF4388 domain-containing protein</fullName>
    </submittedName>
</protein>
<comment type="caution">
    <text evidence="2">The sequence shown here is derived from an EMBL/GenBank/DDBJ whole genome shotgun (WGS) entry which is preliminary data.</text>
</comment>
<dbReference type="SMART" id="SM00267">
    <property type="entry name" value="GGDEF"/>
    <property type="match status" value="1"/>
</dbReference>
<dbReference type="InterPro" id="IPR029787">
    <property type="entry name" value="Nucleotide_cyclase"/>
</dbReference>
<evidence type="ECO:0000313" key="3">
    <source>
        <dbReference type="Proteomes" id="UP000664277"/>
    </source>
</evidence>
<organism evidence="2 3">
    <name type="scientific">Candidatus Obscuribacter phosphatis</name>
    <dbReference type="NCBI Taxonomy" id="1906157"/>
    <lineage>
        <taxon>Bacteria</taxon>
        <taxon>Bacillati</taxon>
        <taxon>Candidatus Melainabacteria</taxon>
        <taxon>Candidatus Obscuribacterales</taxon>
        <taxon>Candidatus Obscuribacteraceae</taxon>
        <taxon>Candidatus Obscuribacter</taxon>
    </lineage>
</organism>
<dbReference type="Pfam" id="PF00990">
    <property type="entry name" value="GGDEF"/>
    <property type="match status" value="1"/>
</dbReference>
<dbReference type="InterPro" id="IPR043128">
    <property type="entry name" value="Rev_trsase/Diguanyl_cyclase"/>
</dbReference>
<sequence length="536" mass="59413">MFSSRNSQAGKGNAPIPRGIRLPKVSILPSYNDIHFLHQEACKVPGRLVEQPFSVTEGSQEYLLTVKFEQEIGLPVWTLSQMTNQGHQVIFQHAESDVSLVANIVLSGCGCDPLADSVADSFMGTDSMSNLKPVGNTSAEMPIVTNSENAVIFDSPRPGLKATLEGDLTKMQAPNLLQSITMSKMTGRLDVKDKNETAKVYFVDGTPMHAELKDVGGDDAVIELITWTTGEFRFWPDETTPHQTVKRRLDAMLMEGVTLLDQSKYLESANLKMESILVKRMSVISESEFASKLQKGAPIAVKPQMEFFELIDGRSTFYDILRKKPMKKAEYVPILFNLISCGLVQVTDQQARSGNLRSLGIDEATLQSVTKHLVRQETGILTYPAFLYFLEQEYLRYEYFNFPFSLVVFSLGHRRQAGGQVEALQILAVKRAMQRISLVKRPIDLLGHYETFDFALILPNSNAKAAAALSNRIVDVLKEAPLSAEMDPRGLVFAFGVAGVPEDGQELDKLLNAARAARDSSKQTQRVVLAREIMGS</sequence>
<dbReference type="InterPro" id="IPR025497">
    <property type="entry name" value="PatA-like_N"/>
</dbReference>
<dbReference type="AlphaFoldDB" id="A0A8J7PA07"/>
<dbReference type="Gene3D" id="3.30.70.270">
    <property type="match status" value="1"/>
</dbReference>
<reference evidence="2" key="1">
    <citation type="submission" date="2021-02" db="EMBL/GenBank/DDBJ databases">
        <title>Genome-Resolved Metagenomics of a Microbial Community Performing Photosynthetic Biological Nutrient Removal.</title>
        <authorList>
            <person name="Mcdaniel E.A."/>
        </authorList>
    </citation>
    <scope>NUCLEOTIDE SEQUENCE</scope>
    <source>
        <strain evidence="2">UWPOB_OBS1</strain>
    </source>
</reference>
<accession>A0A8J7PA07</accession>